<protein>
    <submittedName>
        <fullName evidence="2">Amidohydrolase family protein</fullName>
    </submittedName>
</protein>
<accession>A0ABW2II24</accession>
<dbReference type="InterPro" id="IPR006680">
    <property type="entry name" value="Amidohydro-rel"/>
</dbReference>
<comment type="caution">
    <text evidence="2">The sequence shown here is derived from an EMBL/GenBank/DDBJ whole genome shotgun (WGS) entry which is preliminary data.</text>
</comment>
<dbReference type="PANTHER" id="PTHR43135:SF3">
    <property type="entry name" value="ALPHA-D-RIBOSE 1-METHYLPHOSPHONATE 5-TRIPHOSPHATE DIPHOSPHATASE"/>
    <property type="match status" value="1"/>
</dbReference>
<dbReference type="SUPFAM" id="SSF51556">
    <property type="entry name" value="Metallo-dependent hydrolases"/>
    <property type="match status" value="1"/>
</dbReference>
<organism evidence="2 3">
    <name type="scientific">Hirschia litorea</name>
    <dbReference type="NCBI Taxonomy" id="1199156"/>
    <lineage>
        <taxon>Bacteria</taxon>
        <taxon>Pseudomonadati</taxon>
        <taxon>Pseudomonadota</taxon>
        <taxon>Alphaproteobacteria</taxon>
        <taxon>Hyphomonadales</taxon>
        <taxon>Hyphomonadaceae</taxon>
        <taxon>Hirschia</taxon>
    </lineage>
</organism>
<dbReference type="Gene3D" id="2.30.40.10">
    <property type="entry name" value="Urease, subunit C, domain 1"/>
    <property type="match status" value="1"/>
</dbReference>
<feature type="domain" description="Amidohydrolase-related" evidence="1">
    <location>
        <begin position="389"/>
        <end position="487"/>
    </location>
</feature>
<dbReference type="SUPFAM" id="SSF51338">
    <property type="entry name" value="Composite domain of metallo-dependent hydrolases"/>
    <property type="match status" value="1"/>
</dbReference>
<dbReference type="InterPro" id="IPR011059">
    <property type="entry name" value="Metal-dep_hydrolase_composite"/>
</dbReference>
<evidence type="ECO:0000313" key="3">
    <source>
        <dbReference type="Proteomes" id="UP001596492"/>
    </source>
</evidence>
<reference evidence="3" key="1">
    <citation type="journal article" date="2019" name="Int. J. Syst. Evol. Microbiol.">
        <title>The Global Catalogue of Microorganisms (GCM) 10K type strain sequencing project: providing services to taxonomists for standard genome sequencing and annotation.</title>
        <authorList>
            <consortium name="The Broad Institute Genomics Platform"/>
            <consortium name="The Broad Institute Genome Sequencing Center for Infectious Disease"/>
            <person name="Wu L."/>
            <person name="Ma J."/>
        </authorList>
    </citation>
    <scope>NUCLEOTIDE SEQUENCE [LARGE SCALE GENOMIC DNA]</scope>
    <source>
        <strain evidence="3">CCUG 51308</strain>
    </source>
</reference>
<dbReference type="InterPro" id="IPR032466">
    <property type="entry name" value="Metal_Hydrolase"/>
</dbReference>
<dbReference type="Gene3D" id="3.20.20.140">
    <property type="entry name" value="Metal-dependent hydrolases"/>
    <property type="match status" value="1"/>
</dbReference>
<keyword evidence="3" id="KW-1185">Reference proteome</keyword>
<gene>
    <name evidence="2" type="ORF">ACFQS8_03030</name>
</gene>
<dbReference type="PROSITE" id="PS51257">
    <property type="entry name" value="PROKAR_LIPOPROTEIN"/>
    <property type="match status" value="1"/>
</dbReference>
<sequence length="505" mass="55301">MRFIATRPIRNIAILSISLLLAACWIDRNTSEGSLETSLKPNAILIDNITTIDGIHGAREQQYVVIAGDKILYSGDDFSLAQTYAEEKETSHIDGTNKYLIPGLWDAHVHLSYTEGLDYRTFFPLSIAHGVTSLRDTGGHLELLAEARADSKNNPLSPSLYVSGPLIDGPNAVYNGETPSFPDIAFSAASPEEGKALVDKLAADGVDFIKAYEMLPSDVFKAVVKRAKYHQLPVAAHVPLSMTVQEAAEAGASDFQHLRNLEFSCSAMSDELWHERMKMLDAVDAPHGGTLRAAIHKSQRAKSVASIDGSACDEVIQSLADNRVFQTPTLAITRFFTRALFKDKEWRETFSLIPAAVGDGWKERSSKLLGYAPSEEEWAYDNWMQSMIVELHNNGVEIIAGTDAPIGFLTPGASLHQELFMLVEAGLSPLETLKAATYTPAAFFGKEDEIGTIRQGMIADLVILNSDPLDNIHAIADIEFVIKSGKVIDRHLMDELKLMPSSIGQ</sequence>
<dbReference type="EMBL" id="JBHTBR010000002">
    <property type="protein sequence ID" value="MFC7290578.1"/>
    <property type="molecule type" value="Genomic_DNA"/>
</dbReference>
<dbReference type="Proteomes" id="UP001596492">
    <property type="component" value="Unassembled WGS sequence"/>
</dbReference>
<dbReference type="Pfam" id="PF01979">
    <property type="entry name" value="Amidohydro_1"/>
    <property type="match status" value="1"/>
</dbReference>
<evidence type="ECO:0000313" key="2">
    <source>
        <dbReference type="EMBL" id="MFC7290578.1"/>
    </source>
</evidence>
<evidence type="ECO:0000259" key="1">
    <source>
        <dbReference type="Pfam" id="PF01979"/>
    </source>
</evidence>
<dbReference type="PANTHER" id="PTHR43135">
    <property type="entry name" value="ALPHA-D-RIBOSE 1-METHYLPHOSPHONATE 5-TRIPHOSPHATE DIPHOSPHATASE"/>
    <property type="match status" value="1"/>
</dbReference>
<dbReference type="InterPro" id="IPR051781">
    <property type="entry name" value="Metallo-dep_Hydrolase"/>
</dbReference>
<name>A0ABW2II24_9PROT</name>
<dbReference type="RefSeq" id="WP_382165580.1">
    <property type="nucleotide sequence ID" value="NZ_JBHTBR010000002.1"/>
</dbReference>
<proteinExistence type="predicted"/>